<protein>
    <submittedName>
        <fullName evidence="2">Glycosyltransferase family 4 protein</fullName>
    </submittedName>
</protein>
<dbReference type="RefSeq" id="WP_202720912.1">
    <property type="nucleotide sequence ID" value="NZ_BPEX01000012.1"/>
</dbReference>
<sequence>MRPTVIHLIDDIKLGGVNLALESLAASRLNQSYLFKLIHRRFSLPSFKRYAADIIVVHGALSWRKIPALLALKLANFGTPILYQEHHYSREFVALRVAHPKRFYRMLKFGYGLMDKVLLVSNSQVHWLEESGILMKDKMVWVGQAKELSPFIAVSSRPLSSPLKLLAYGRLSQQKGFDLLIKAMAKLPSDRVSLTIAGEGEDAQLLSELALPLPHVRLTGEVHDVPQFLDSGDLVVIPSRWEPFGLTCLEAVAAGKGVILPYIDGLGDQINLLQRNGCGYQLIQELSVEGIAQAITQVLNGEALAINNTQRQSCEQAWELMLNNWQQVLSEVLEPQKAVTLEDQKRR</sequence>
<accession>A0ABS1SWF7</accession>
<evidence type="ECO:0000313" key="2">
    <source>
        <dbReference type="EMBL" id="MBL4912670.1"/>
    </source>
</evidence>
<dbReference type="InterPro" id="IPR001296">
    <property type="entry name" value="Glyco_trans_1"/>
</dbReference>
<dbReference type="Proteomes" id="UP000604898">
    <property type="component" value="Unassembled WGS sequence"/>
</dbReference>
<dbReference type="CDD" id="cd03801">
    <property type="entry name" value="GT4_PimA-like"/>
    <property type="match status" value="1"/>
</dbReference>
<evidence type="ECO:0000313" key="3">
    <source>
        <dbReference type="Proteomes" id="UP000604898"/>
    </source>
</evidence>
<dbReference type="InterPro" id="IPR050194">
    <property type="entry name" value="Glycosyltransferase_grp1"/>
</dbReference>
<dbReference type="Pfam" id="PF00534">
    <property type="entry name" value="Glycos_transf_1"/>
    <property type="match status" value="1"/>
</dbReference>
<reference evidence="2 3" key="1">
    <citation type="submission" date="2021-01" db="EMBL/GenBank/DDBJ databases">
        <title>Genome sequence of Shewanella schlegeliana JCM 11561.</title>
        <authorList>
            <person name="Zhang H."/>
            <person name="Li C."/>
        </authorList>
    </citation>
    <scope>NUCLEOTIDE SEQUENCE [LARGE SCALE GENOMIC DNA]</scope>
    <source>
        <strain evidence="2 3">JCM 11561</strain>
    </source>
</reference>
<evidence type="ECO:0000259" key="1">
    <source>
        <dbReference type="Pfam" id="PF00534"/>
    </source>
</evidence>
<dbReference type="EMBL" id="JAESVD010000003">
    <property type="protein sequence ID" value="MBL4912670.1"/>
    <property type="molecule type" value="Genomic_DNA"/>
</dbReference>
<organism evidence="2 3">
    <name type="scientific">Shewanella schlegeliana</name>
    <dbReference type="NCBI Taxonomy" id="190308"/>
    <lineage>
        <taxon>Bacteria</taxon>
        <taxon>Pseudomonadati</taxon>
        <taxon>Pseudomonadota</taxon>
        <taxon>Gammaproteobacteria</taxon>
        <taxon>Alteromonadales</taxon>
        <taxon>Shewanellaceae</taxon>
        <taxon>Shewanella</taxon>
    </lineage>
</organism>
<comment type="caution">
    <text evidence="2">The sequence shown here is derived from an EMBL/GenBank/DDBJ whole genome shotgun (WGS) entry which is preliminary data.</text>
</comment>
<name>A0ABS1SWF7_9GAMM</name>
<gene>
    <name evidence="2" type="ORF">JMA39_05890</name>
</gene>
<dbReference type="SUPFAM" id="SSF53756">
    <property type="entry name" value="UDP-Glycosyltransferase/glycogen phosphorylase"/>
    <property type="match status" value="1"/>
</dbReference>
<proteinExistence type="predicted"/>
<dbReference type="PANTHER" id="PTHR45947">
    <property type="entry name" value="SULFOQUINOVOSYL TRANSFERASE SQD2"/>
    <property type="match status" value="1"/>
</dbReference>
<feature type="domain" description="Glycosyl transferase family 1" evidence="1">
    <location>
        <begin position="162"/>
        <end position="304"/>
    </location>
</feature>
<keyword evidence="3" id="KW-1185">Reference proteome</keyword>
<dbReference type="Gene3D" id="3.40.50.2000">
    <property type="entry name" value="Glycogen Phosphorylase B"/>
    <property type="match status" value="2"/>
</dbReference>
<dbReference type="PANTHER" id="PTHR45947:SF3">
    <property type="entry name" value="SULFOQUINOVOSYL TRANSFERASE SQD2"/>
    <property type="match status" value="1"/>
</dbReference>